<keyword evidence="9" id="KW-1133">Transmembrane helix</keyword>
<dbReference type="GO" id="GO:0005524">
    <property type="term" value="F:ATP binding"/>
    <property type="evidence" value="ECO:0007669"/>
    <property type="project" value="UniProtKB-KW"/>
</dbReference>
<dbReference type="UniPathway" id="UPA00028">
    <property type="reaction ID" value="UER00005"/>
</dbReference>
<keyword evidence="9" id="KW-0812">Transmembrane</keyword>
<keyword evidence="11" id="KW-1185">Reference proteome</keyword>
<dbReference type="EMBL" id="SMBZ01000006">
    <property type="protein sequence ID" value="TCV19082.1"/>
    <property type="molecule type" value="Genomic_DNA"/>
</dbReference>
<protein>
    <recommendedName>
        <fullName evidence="8">Pantothenate synthetase</fullName>
        <shortName evidence="8">PS</shortName>
        <ecNumber evidence="8">6.3.2.1</ecNumber>
    </recommendedName>
    <alternativeName>
        <fullName evidence="8">Pantoate--beta-alanine ligase</fullName>
    </alternativeName>
    <alternativeName>
        <fullName evidence="8">Pantoate-activating enzyme</fullName>
    </alternativeName>
</protein>
<dbReference type="GO" id="GO:0004592">
    <property type="term" value="F:pantoate-beta-alanine ligase activity"/>
    <property type="evidence" value="ECO:0007669"/>
    <property type="project" value="UniProtKB-UniRule"/>
</dbReference>
<evidence type="ECO:0000256" key="2">
    <source>
        <dbReference type="ARBA" id="ARBA00009256"/>
    </source>
</evidence>
<feature type="binding site" evidence="8">
    <location>
        <begin position="66"/>
        <end position="73"/>
    </location>
    <ligand>
        <name>ATP</name>
        <dbReference type="ChEBI" id="CHEBI:30616"/>
    </ligand>
</feature>
<reference evidence="10 11" key="1">
    <citation type="submission" date="2019-03" db="EMBL/GenBank/DDBJ databases">
        <title>Genomic Encyclopedia of Type Strains, Phase IV (KMG-IV): sequencing the most valuable type-strain genomes for metagenomic binning, comparative biology and taxonomic classification.</title>
        <authorList>
            <person name="Goeker M."/>
        </authorList>
    </citation>
    <scope>NUCLEOTIDE SEQUENCE [LARGE SCALE GENOMIC DNA]</scope>
    <source>
        <strain evidence="10 11">DSM 22362</strain>
    </source>
</reference>
<evidence type="ECO:0000256" key="6">
    <source>
        <dbReference type="ARBA" id="ARBA00022840"/>
    </source>
</evidence>
<evidence type="ECO:0000256" key="4">
    <source>
        <dbReference type="ARBA" id="ARBA00022655"/>
    </source>
</evidence>
<feature type="active site" description="Proton donor" evidence="8">
    <location>
        <position position="73"/>
    </location>
</feature>
<comment type="subcellular location">
    <subcellularLocation>
        <location evidence="8">Cytoplasm</location>
    </subcellularLocation>
</comment>
<dbReference type="InterPro" id="IPR003721">
    <property type="entry name" value="Pantoate_ligase"/>
</dbReference>
<accession>A0A4V2VUG9</accession>
<dbReference type="InterPro" id="IPR014729">
    <property type="entry name" value="Rossmann-like_a/b/a_fold"/>
</dbReference>
<feature type="binding site" evidence="8">
    <location>
        <begin position="184"/>
        <end position="187"/>
    </location>
    <ligand>
        <name>ATP</name>
        <dbReference type="ChEBI" id="CHEBI:30616"/>
    </ligand>
</feature>
<dbReference type="Pfam" id="PF02569">
    <property type="entry name" value="Pantoate_ligase"/>
    <property type="match status" value="1"/>
</dbReference>
<evidence type="ECO:0000256" key="5">
    <source>
        <dbReference type="ARBA" id="ARBA00022741"/>
    </source>
</evidence>
<feature type="binding site" evidence="8">
    <location>
        <begin position="221"/>
        <end position="224"/>
    </location>
    <ligand>
        <name>ATP</name>
        <dbReference type="ChEBI" id="CHEBI:30616"/>
    </ligand>
</feature>
<sequence length="319" mass="36621">MYKDTNNKQILQFFVIYSFQITNLLCIFAPYFTRTRMKVIHTQNELRAYLEAPREQPKKIALVPTMGALHEGHLSLIQQARLKADIVICSIFVNPTQFNDPKDLEKYPRPIENDMQLLSDNGCDVLFLPTVEEMYPDTNEQWHLNLGRLDQIWEGEQRPGHFQGVTQIVYKLFTLVNPDIACFGQKDLQQVMVIQRMIELKNLDIELVICPIIRSESGLALSSRNARLSAEGKEKALILYKTLQAVKSAFAEGTSLYVCQQLAEQMIADTEGVELEYFALSEVRTLERAESTEEGKQYVAHIVAWIEGVRLIDNMFLND</sequence>
<dbReference type="AlphaFoldDB" id="A0A4V2VUG9"/>
<dbReference type="SUPFAM" id="SSF52374">
    <property type="entry name" value="Nucleotidylyl transferase"/>
    <property type="match status" value="1"/>
</dbReference>
<evidence type="ECO:0000256" key="1">
    <source>
        <dbReference type="ARBA" id="ARBA00004990"/>
    </source>
</evidence>
<evidence type="ECO:0000256" key="7">
    <source>
        <dbReference type="ARBA" id="ARBA00048258"/>
    </source>
</evidence>
<evidence type="ECO:0000313" key="10">
    <source>
        <dbReference type="EMBL" id="TCV19082.1"/>
    </source>
</evidence>
<comment type="pathway">
    <text evidence="1 8">Cofactor biosynthesis; (R)-pantothenate biosynthesis; (R)-pantothenate from (R)-pantoate and beta-alanine: step 1/1.</text>
</comment>
<dbReference type="InterPro" id="IPR042176">
    <property type="entry name" value="Pantoate_ligase_C"/>
</dbReference>
<dbReference type="GO" id="GO:0005829">
    <property type="term" value="C:cytosol"/>
    <property type="evidence" value="ECO:0007669"/>
    <property type="project" value="TreeGrafter"/>
</dbReference>
<comment type="function">
    <text evidence="8">Catalyzes the condensation of pantoate with beta-alanine in an ATP-dependent reaction via a pantoyl-adenylate intermediate.</text>
</comment>
<keyword evidence="4 8" id="KW-0566">Pantothenate biosynthesis</keyword>
<evidence type="ECO:0000256" key="8">
    <source>
        <dbReference type="HAMAP-Rule" id="MF_00158"/>
    </source>
</evidence>
<keyword evidence="9" id="KW-0472">Membrane</keyword>
<evidence type="ECO:0000256" key="3">
    <source>
        <dbReference type="ARBA" id="ARBA00022598"/>
    </source>
</evidence>
<name>A0A4V2VUG9_9SPHI</name>
<organism evidence="10 11">
    <name type="scientific">Sphingobacterium alimentarium</name>
    <dbReference type="NCBI Taxonomy" id="797292"/>
    <lineage>
        <taxon>Bacteria</taxon>
        <taxon>Pseudomonadati</taxon>
        <taxon>Bacteroidota</taxon>
        <taxon>Sphingobacteriia</taxon>
        <taxon>Sphingobacteriales</taxon>
        <taxon>Sphingobacteriaceae</taxon>
        <taxon>Sphingobacterium</taxon>
    </lineage>
</organism>
<comment type="miscellaneous">
    <text evidence="8">The reaction proceeds by a bi uni uni bi ping pong mechanism.</text>
</comment>
<dbReference type="InterPro" id="IPR004821">
    <property type="entry name" value="Cyt_trans-like"/>
</dbReference>
<feature type="binding site" evidence="8">
    <location>
        <position position="97"/>
    </location>
    <ligand>
        <name>(R)-pantoate</name>
        <dbReference type="ChEBI" id="CHEBI:15980"/>
    </ligand>
</feature>
<evidence type="ECO:0000313" key="11">
    <source>
        <dbReference type="Proteomes" id="UP000295197"/>
    </source>
</evidence>
<dbReference type="Gene3D" id="3.30.1300.10">
    <property type="entry name" value="Pantoate-beta-alanine ligase, C-terminal domain"/>
    <property type="match status" value="1"/>
</dbReference>
<keyword evidence="8" id="KW-0963">Cytoplasm</keyword>
<comment type="caution">
    <text evidence="10">The sequence shown here is derived from an EMBL/GenBank/DDBJ whole genome shotgun (WGS) entry which is preliminary data.</text>
</comment>
<dbReference type="NCBIfam" id="TIGR00125">
    <property type="entry name" value="cyt_tran_rel"/>
    <property type="match status" value="1"/>
</dbReference>
<comment type="similarity">
    <text evidence="2 8">Belongs to the pantothenate synthetase family.</text>
</comment>
<evidence type="ECO:0000256" key="9">
    <source>
        <dbReference type="SAM" id="Phobius"/>
    </source>
</evidence>
<dbReference type="PANTHER" id="PTHR21299:SF1">
    <property type="entry name" value="PANTOATE--BETA-ALANINE LIGASE"/>
    <property type="match status" value="1"/>
</dbReference>
<dbReference type="HAMAP" id="MF_00158">
    <property type="entry name" value="PanC"/>
    <property type="match status" value="1"/>
</dbReference>
<dbReference type="NCBIfam" id="TIGR00018">
    <property type="entry name" value="panC"/>
    <property type="match status" value="1"/>
</dbReference>
<feature type="transmembrane region" description="Helical" evidence="9">
    <location>
        <begin position="12"/>
        <end position="32"/>
    </location>
</feature>
<dbReference type="GO" id="GO:0015940">
    <property type="term" value="P:pantothenate biosynthetic process"/>
    <property type="evidence" value="ECO:0007669"/>
    <property type="project" value="UniProtKB-UniRule"/>
</dbReference>
<keyword evidence="5 8" id="KW-0547">Nucleotide-binding</keyword>
<keyword evidence="3 8" id="KW-0436">Ligase</keyword>
<feature type="binding site" evidence="8">
    <location>
        <position position="213"/>
    </location>
    <ligand>
        <name>ATP</name>
        <dbReference type="ChEBI" id="CHEBI:30616"/>
    </ligand>
</feature>
<feature type="binding site" evidence="8">
    <location>
        <position position="190"/>
    </location>
    <ligand>
        <name>(R)-pantoate</name>
        <dbReference type="ChEBI" id="CHEBI:15980"/>
    </ligand>
</feature>
<dbReference type="PANTHER" id="PTHR21299">
    <property type="entry name" value="CYTIDYLATE KINASE/PANTOATE-BETA-ALANINE LIGASE"/>
    <property type="match status" value="1"/>
</dbReference>
<dbReference type="EC" id="6.3.2.1" evidence="8"/>
<dbReference type="Gene3D" id="3.40.50.620">
    <property type="entry name" value="HUPs"/>
    <property type="match status" value="1"/>
</dbReference>
<dbReference type="Proteomes" id="UP000295197">
    <property type="component" value="Unassembled WGS sequence"/>
</dbReference>
<gene>
    <name evidence="8" type="primary">panC</name>
    <name evidence="10" type="ORF">EDC17_100662</name>
</gene>
<keyword evidence="6 8" id="KW-0067">ATP-binding</keyword>
<dbReference type="CDD" id="cd00560">
    <property type="entry name" value="PanC"/>
    <property type="match status" value="1"/>
</dbReference>
<proteinExistence type="inferred from homology"/>
<feature type="binding site" evidence="8">
    <location>
        <position position="97"/>
    </location>
    <ligand>
        <name>beta-alanine</name>
        <dbReference type="ChEBI" id="CHEBI:57966"/>
    </ligand>
</feature>
<dbReference type="FunFam" id="3.40.50.620:FF:000013">
    <property type="entry name" value="Pantothenate synthetase"/>
    <property type="match status" value="1"/>
</dbReference>
<comment type="catalytic activity">
    <reaction evidence="7 8">
        <text>(R)-pantoate + beta-alanine + ATP = (R)-pantothenate + AMP + diphosphate + H(+)</text>
        <dbReference type="Rhea" id="RHEA:10912"/>
        <dbReference type="ChEBI" id="CHEBI:15378"/>
        <dbReference type="ChEBI" id="CHEBI:15980"/>
        <dbReference type="ChEBI" id="CHEBI:29032"/>
        <dbReference type="ChEBI" id="CHEBI:30616"/>
        <dbReference type="ChEBI" id="CHEBI:33019"/>
        <dbReference type="ChEBI" id="CHEBI:57966"/>
        <dbReference type="ChEBI" id="CHEBI:456215"/>
        <dbReference type="EC" id="6.3.2.1"/>
    </reaction>
</comment>
<comment type="subunit">
    <text evidence="8">Homodimer.</text>
</comment>